<evidence type="ECO:0000313" key="8">
    <source>
        <dbReference type="EMBL" id="KIW02908.1"/>
    </source>
</evidence>
<keyword evidence="4" id="KW-0539">Nucleus</keyword>
<keyword evidence="3" id="KW-0233">DNA recombination</keyword>
<dbReference type="InParanoid" id="A0A0D2A825"/>
<evidence type="ECO:0000256" key="3">
    <source>
        <dbReference type="ARBA" id="ARBA00023172"/>
    </source>
</evidence>
<dbReference type="EMBL" id="KN847547">
    <property type="protein sequence ID" value="KIW02908.1"/>
    <property type="molecule type" value="Genomic_DNA"/>
</dbReference>
<dbReference type="VEuPathDB" id="FungiDB:PV09_05956"/>
<protein>
    <recommendedName>
        <fullName evidence="7">Homologous-pairing protein 2 winged helix domain-containing protein</fullName>
    </recommendedName>
</protein>
<dbReference type="FunCoup" id="A0A0D2A825">
    <property type="interactions" value="227"/>
</dbReference>
<sequence length="210" mass="23845">MPSKKEKVEKLSASAQEDLVLKYLKQQNRPYSATDISANLHNQVTKNNAQKILTKLHEAKKIVGRFSGKQSVYHAIQDPEDSTTPEELAEMDAQIQKTRDETEALVVQIRSLRAELAQLNSSLSNADLQAQIAEMEAEKTDIEGRLAALRSGNAKPVSREERARVDAELKMLEKCRVAREKIVRDMWDLVSDMVPKEEWEELKEDFGIEI</sequence>
<dbReference type="AlphaFoldDB" id="A0A0D2A825"/>
<comment type="similarity">
    <text evidence="2">Belongs to the HOP2 family.</text>
</comment>
<evidence type="ECO:0000256" key="2">
    <source>
        <dbReference type="ARBA" id="ARBA00007922"/>
    </source>
</evidence>
<dbReference type="GO" id="GO:0000709">
    <property type="term" value="P:meiotic joint molecule formation"/>
    <property type="evidence" value="ECO:0007669"/>
    <property type="project" value="TreeGrafter"/>
</dbReference>
<feature type="coiled-coil region" evidence="6">
    <location>
        <begin position="95"/>
        <end position="152"/>
    </location>
</feature>
<dbReference type="GO" id="GO:0000794">
    <property type="term" value="C:condensed nuclear chromosome"/>
    <property type="evidence" value="ECO:0007669"/>
    <property type="project" value="TreeGrafter"/>
</dbReference>
<dbReference type="HOGENOM" id="CLU_063266_3_0_1"/>
<accession>A0A0D2A825</accession>
<dbReference type="PANTHER" id="PTHR15938">
    <property type="entry name" value="TBP-1 INTERACTING PROTEIN"/>
    <property type="match status" value="1"/>
</dbReference>
<dbReference type="GO" id="GO:0120231">
    <property type="term" value="C:DNA recombinase auxiliary factor complex"/>
    <property type="evidence" value="ECO:0007669"/>
    <property type="project" value="TreeGrafter"/>
</dbReference>
<comment type="subcellular location">
    <subcellularLocation>
        <location evidence="1">Nucleus</location>
    </subcellularLocation>
</comment>
<evidence type="ECO:0000259" key="7">
    <source>
        <dbReference type="Pfam" id="PF07106"/>
    </source>
</evidence>
<gene>
    <name evidence="8" type="ORF">PV09_05956</name>
</gene>
<dbReference type="GO" id="GO:0120230">
    <property type="term" value="F:recombinase activator activity"/>
    <property type="evidence" value="ECO:0007669"/>
    <property type="project" value="TreeGrafter"/>
</dbReference>
<dbReference type="InterPro" id="IPR010776">
    <property type="entry name" value="Hop2_WH_dom"/>
</dbReference>
<dbReference type="PANTHER" id="PTHR15938:SF0">
    <property type="entry name" value="HOMOLOGOUS-PAIRING PROTEIN 2 HOMOLOG"/>
    <property type="match status" value="1"/>
</dbReference>
<keyword evidence="6" id="KW-0175">Coiled coil</keyword>
<dbReference type="Gene3D" id="1.10.10.10">
    <property type="entry name" value="Winged helix-like DNA-binding domain superfamily/Winged helix DNA-binding domain"/>
    <property type="match status" value="1"/>
</dbReference>
<dbReference type="InterPro" id="IPR036388">
    <property type="entry name" value="WH-like_DNA-bd_sf"/>
</dbReference>
<dbReference type="STRING" id="253628.A0A0D2A825"/>
<evidence type="ECO:0000256" key="4">
    <source>
        <dbReference type="ARBA" id="ARBA00023242"/>
    </source>
</evidence>
<dbReference type="GeneID" id="27313929"/>
<reference evidence="8 9" key="1">
    <citation type="submission" date="2015-01" db="EMBL/GenBank/DDBJ databases">
        <title>The Genome Sequence of Ochroconis gallopava CBS43764.</title>
        <authorList>
            <consortium name="The Broad Institute Genomics Platform"/>
            <person name="Cuomo C."/>
            <person name="de Hoog S."/>
            <person name="Gorbushina A."/>
            <person name="Stielow B."/>
            <person name="Teixiera M."/>
            <person name="Abouelleil A."/>
            <person name="Chapman S.B."/>
            <person name="Priest M."/>
            <person name="Young S.K."/>
            <person name="Wortman J."/>
            <person name="Nusbaum C."/>
            <person name="Birren B."/>
        </authorList>
    </citation>
    <scope>NUCLEOTIDE SEQUENCE [LARGE SCALE GENOMIC DNA]</scope>
    <source>
        <strain evidence="8 9">CBS 43764</strain>
    </source>
</reference>
<keyword evidence="5" id="KW-0469">Meiosis</keyword>
<keyword evidence="9" id="KW-1185">Reference proteome</keyword>
<dbReference type="RefSeq" id="XP_016212777.1">
    <property type="nucleotide sequence ID" value="XM_016359528.1"/>
</dbReference>
<evidence type="ECO:0000256" key="6">
    <source>
        <dbReference type="SAM" id="Coils"/>
    </source>
</evidence>
<dbReference type="GO" id="GO:0003690">
    <property type="term" value="F:double-stranded DNA binding"/>
    <property type="evidence" value="ECO:0007669"/>
    <property type="project" value="TreeGrafter"/>
</dbReference>
<evidence type="ECO:0000313" key="9">
    <source>
        <dbReference type="Proteomes" id="UP000053259"/>
    </source>
</evidence>
<dbReference type="GO" id="GO:0007129">
    <property type="term" value="P:homologous chromosome pairing at meiosis"/>
    <property type="evidence" value="ECO:0007669"/>
    <property type="project" value="TreeGrafter"/>
</dbReference>
<dbReference type="Proteomes" id="UP000053259">
    <property type="component" value="Unassembled WGS sequence"/>
</dbReference>
<name>A0A0D2A825_9PEZI</name>
<evidence type="ECO:0000256" key="1">
    <source>
        <dbReference type="ARBA" id="ARBA00004123"/>
    </source>
</evidence>
<dbReference type="Pfam" id="PF07106">
    <property type="entry name" value="WHD_TBPIP"/>
    <property type="match status" value="1"/>
</dbReference>
<organism evidence="8 9">
    <name type="scientific">Verruconis gallopava</name>
    <dbReference type="NCBI Taxonomy" id="253628"/>
    <lineage>
        <taxon>Eukaryota</taxon>
        <taxon>Fungi</taxon>
        <taxon>Dikarya</taxon>
        <taxon>Ascomycota</taxon>
        <taxon>Pezizomycotina</taxon>
        <taxon>Dothideomycetes</taxon>
        <taxon>Pleosporomycetidae</taxon>
        <taxon>Venturiales</taxon>
        <taxon>Sympoventuriaceae</taxon>
        <taxon>Verruconis</taxon>
    </lineage>
</organism>
<evidence type="ECO:0000256" key="5">
    <source>
        <dbReference type="ARBA" id="ARBA00023254"/>
    </source>
</evidence>
<proteinExistence type="inferred from homology"/>
<dbReference type="OrthoDB" id="272266at2759"/>
<dbReference type="GO" id="GO:0010774">
    <property type="term" value="P:meiotic strand invasion involved in reciprocal meiotic recombination"/>
    <property type="evidence" value="ECO:0007669"/>
    <property type="project" value="TreeGrafter"/>
</dbReference>
<feature type="domain" description="Homologous-pairing protein 2 winged helix" evidence="7">
    <location>
        <begin position="17"/>
        <end position="74"/>
    </location>
</feature>